<dbReference type="SUPFAM" id="SSF53474">
    <property type="entry name" value="alpha/beta-Hydrolases"/>
    <property type="match status" value="1"/>
</dbReference>
<comment type="caution">
    <text evidence="2">The sequence shown here is derived from an EMBL/GenBank/DDBJ whole genome shotgun (WGS) entry which is preliminary data.</text>
</comment>
<proteinExistence type="predicted"/>
<dbReference type="Pfam" id="PF12697">
    <property type="entry name" value="Abhydrolase_6"/>
    <property type="match status" value="1"/>
</dbReference>
<dbReference type="EMBL" id="JABKAV010000077">
    <property type="protein sequence ID" value="NVO86461.1"/>
    <property type="molecule type" value="Genomic_DNA"/>
</dbReference>
<gene>
    <name evidence="2" type="ORF">HW556_16360</name>
</gene>
<keyword evidence="2" id="KW-0378">Hydrolase</keyword>
<organism evidence="2 3">
    <name type="scientific">Hymenobacter terrestris</name>
    <dbReference type="NCBI Taxonomy" id="2748310"/>
    <lineage>
        <taxon>Bacteria</taxon>
        <taxon>Pseudomonadati</taxon>
        <taxon>Bacteroidota</taxon>
        <taxon>Cytophagia</taxon>
        <taxon>Cytophagales</taxon>
        <taxon>Hymenobacteraceae</taxon>
        <taxon>Hymenobacter</taxon>
    </lineage>
</organism>
<dbReference type="InterPro" id="IPR029058">
    <property type="entry name" value="AB_hydrolase_fold"/>
</dbReference>
<dbReference type="PANTHER" id="PTHR43194:SF2">
    <property type="entry name" value="PEROXISOMAL MEMBRANE PROTEIN LPX1"/>
    <property type="match status" value="1"/>
</dbReference>
<dbReference type="Proteomes" id="UP000626554">
    <property type="component" value="Unassembled WGS sequence"/>
</dbReference>
<dbReference type="Gene3D" id="3.40.50.1820">
    <property type="entry name" value="alpha/beta hydrolase"/>
    <property type="match status" value="1"/>
</dbReference>
<dbReference type="PANTHER" id="PTHR43194">
    <property type="entry name" value="HYDROLASE ALPHA/BETA FOLD FAMILY"/>
    <property type="match status" value="1"/>
</dbReference>
<reference evidence="2 3" key="1">
    <citation type="submission" date="2020-05" db="EMBL/GenBank/DDBJ databases">
        <title>Hymenobacter terrestris sp. nov. and Hymenobacter lapidiphilus sp. nov., isolated from regoliths in Antarctica.</title>
        <authorList>
            <person name="Sedlacek I."/>
            <person name="Pantucek R."/>
            <person name="Zeman M."/>
            <person name="Holochova P."/>
            <person name="Kralova S."/>
            <person name="Stankova E."/>
            <person name="Sedo O."/>
            <person name="Micenkova L."/>
            <person name="Svec P."/>
            <person name="Gupta V."/>
            <person name="Sood U."/>
            <person name="Korpole U.S."/>
            <person name="Lal R."/>
        </authorList>
    </citation>
    <scope>NUCLEOTIDE SEQUENCE [LARGE SCALE GENOMIC DNA]</scope>
    <source>
        <strain evidence="2 3">P5252</strain>
    </source>
</reference>
<name>A0ABX2Q910_9BACT</name>
<evidence type="ECO:0000313" key="2">
    <source>
        <dbReference type="EMBL" id="NVO86461.1"/>
    </source>
</evidence>
<dbReference type="RefSeq" id="WP_176901192.1">
    <property type="nucleotide sequence ID" value="NZ_JABKAV010000077.1"/>
</dbReference>
<dbReference type="InterPro" id="IPR050228">
    <property type="entry name" value="Carboxylesterase_BioH"/>
</dbReference>
<keyword evidence="3" id="KW-1185">Reference proteome</keyword>
<feature type="domain" description="AB hydrolase-1" evidence="1">
    <location>
        <begin position="10"/>
        <end position="223"/>
    </location>
</feature>
<dbReference type="InterPro" id="IPR000073">
    <property type="entry name" value="AB_hydrolase_1"/>
</dbReference>
<dbReference type="GO" id="GO:0016787">
    <property type="term" value="F:hydrolase activity"/>
    <property type="evidence" value="ECO:0007669"/>
    <property type="project" value="UniProtKB-KW"/>
</dbReference>
<accession>A0ABX2Q910</accession>
<sequence>MPFSPPRPAIVFITGAVVTSASWANWQAYFEGEGYTCYAPDWPHKQAPAAELRRQHPHSPIAQNGLQDVLRVYTEFIARLPAKPIVIGHSFGGLIVQLLLQQNAVVAGVAIESAPPLGVVVANWSLVRSVLPMLGLFSSLKTTFLPTFAQWQYAIANGLPLADQQKYYDQLAAPESKKTIRGALSLLARVDFARPHAPLLFLAGGADRIMPAALNRANHRRYRHAASVTDFEELPGRCHAMLGQSTWREDAALVERWLTAQATSA</sequence>
<protein>
    <submittedName>
        <fullName evidence="2">Alpha/beta fold hydrolase</fullName>
    </submittedName>
</protein>
<evidence type="ECO:0000259" key="1">
    <source>
        <dbReference type="Pfam" id="PF12697"/>
    </source>
</evidence>
<evidence type="ECO:0000313" key="3">
    <source>
        <dbReference type="Proteomes" id="UP000626554"/>
    </source>
</evidence>